<organism evidence="2">
    <name type="scientific">Campylobacter sp. CCS1377</name>
    <dbReference type="NCBI Taxonomy" id="3158229"/>
    <lineage>
        <taxon>Bacteria</taxon>
        <taxon>Pseudomonadati</taxon>
        <taxon>Campylobacterota</taxon>
        <taxon>Epsilonproteobacteria</taxon>
        <taxon>Campylobacterales</taxon>
        <taxon>Campylobacteraceae</taxon>
        <taxon>Campylobacter</taxon>
    </lineage>
</organism>
<accession>A0AAU7E9I1</accession>
<dbReference type="RefSeq" id="WP_348518643.1">
    <property type="nucleotide sequence ID" value="NZ_CP155620.1"/>
</dbReference>
<evidence type="ECO:0008006" key="3">
    <source>
        <dbReference type="Google" id="ProtNLM"/>
    </source>
</evidence>
<dbReference type="EMBL" id="CP155620">
    <property type="protein sequence ID" value="XBJ29327.1"/>
    <property type="molecule type" value="Genomic_DNA"/>
</dbReference>
<evidence type="ECO:0000313" key="2">
    <source>
        <dbReference type="EMBL" id="XBJ29327.1"/>
    </source>
</evidence>
<sequence length="151" mass="16573">MQFLQNNKFKKRLLSHSAILIFALFNSPSIYAQECSLNNGQIVGKGDNSIITIKEKNKYTIDGKECSFEGQFDTVAGGIGDGNTNMMNNKITISNGQTIYNLYGSKTNSGSSSNNKVIIDNAQVIWKVYGGYSEYKDTVSNLITISDNSMA</sequence>
<evidence type="ECO:0000256" key="1">
    <source>
        <dbReference type="SAM" id="SignalP"/>
    </source>
</evidence>
<protein>
    <recommendedName>
        <fullName evidence="3">Autotransporter</fullName>
    </recommendedName>
</protein>
<keyword evidence="1" id="KW-0732">Signal</keyword>
<gene>
    <name evidence="2" type="ORF">AAH949_00340</name>
</gene>
<dbReference type="AlphaFoldDB" id="A0AAU7E9I1"/>
<proteinExistence type="predicted"/>
<name>A0AAU7E9I1_9BACT</name>
<feature type="chain" id="PRO_5043672116" description="Autotransporter" evidence="1">
    <location>
        <begin position="33"/>
        <end position="151"/>
    </location>
</feature>
<reference evidence="2" key="1">
    <citation type="submission" date="2024-05" db="EMBL/GenBank/DDBJ databases">
        <title>Campylobacter coli isolated from environmental waters in Slovenia.</title>
        <authorList>
            <person name="Zautner A.E."/>
            <person name="Bunk B."/>
            <person name="Riedel T."/>
            <person name="Sproeer C."/>
        </authorList>
    </citation>
    <scope>NUCLEOTIDE SEQUENCE</scope>
    <source>
        <strain evidence="2">CCS1377</strain>
    </source>
</reference>
<feature type="signal peptide" evidence="1">
    <location>
        <begin position="1"/>
        <end position="32"/>
    </location>
</feature>